<feature type="compositionally biased region" description="Polar residues" evidence="1">
    <location>
        <begin position="77"/>
        <end position="92"/>
    </location>
</feature>
<proteinExistence type="predicted"/>
<gene>
    <name evidence="2" type="ORF">CYMTET_51388</name>
</gene>
<evidence type="ECO:0000313" key="3">
    <source>
        <dbReference type="Proteomes" id="UP001190700"/>
    </source>
</evidence>
<organism evidence="2 3">
    <name type="scientific">Cymbomonas tetramitiformis</name>
    <dbReference type="NCBI Taxonomy" id="36881"/>
    <lineage>
        <taxon>Eukaryota</taxon>
        <taxon>Viridiplantae</taxon>
        <taxon>Chlorophyta</taxon>
        <taxon>Pyramimonadophyceae</taxon>
        <taxon>Pyramimonadales</taxon>
        <taxon>Pyramimonadaceae</taxon>
        <taxon>Cymbomonas</taxon>
    </lineage>
</organism>
<dbReference type="Proteomes" id="UP001190700">
    <property type="component" value="Unassembled WGS sequence"/>
</dbReference>
<reference evidence="2 3" key="1">
    <citation type="journal article" date="2015" name="Genome Biol. Evol.">
        <title>Comparative Genomics of a Bacterivorous Green Alga Reveals Evolutionary Causalities and Consequences of Phago-Mixotrophic Mode of Nutrition.</title>
        <authorList>
            <person name="Burns J.A."/>
            <person name="Paasch A."/>
            <person name="Narechania A."/>
            <person name="Kim E."/>
        </authorList>
    </citation>
    <scope>NUCLEOTIDE SEQUENCE [LARGE SCALE GENOMIC DNA]</scope>
    <source>
        <strain evidence="2 3">PLY_AMNH</strain>
    </source>
</reference>
<comment type="caution">
    <text evidence="2">The sequence shown here is derived from an EMBL/GenBank/DDBJ whole genome shotgun (WGS) entry which is preliminary data.</text>
</comment>
<dbReference type="EMBL" id="LGRX02034167">
    <property type="protein sequence ID" value="KAK3238597.1"/>
    <property type="molecule type" value="Genomic_DNA"/>
</dbReference>
<evidence type="ECO:0000256" key="1">
    <source>
        <dbReference type="SAM" id="MobiDB-lite"/>
    </source>
</evidence>
<evidence type="ECO:0000313" key="2">
    <source>
        <dbReference type="EMBL" id="KAK3238597.1"/>
    </source>
</evidence>
<protein>
    <submittedName>
        <fullName evidence="2">Uncharacterized protein</fullName>
    </submittedName>
</protein>
<keyword evidence="3" id="KW-1185">Reference proteome</keyword>
<sequence>MAEEGASSARWKRNSNDTINFYAIFTETAYGLLVKAGSSIEVNVHLKLDETTGKKISVPVKVEVERLSLMGTKSKCKQTAASPSSHRGQSTSEEVRLREAGEAAIHSMQRKTEEYLHKVQQAASAPPVPSFTPETKHLLQINIGHELALLNQNQVVGAAA</sequence>
<dbReference type="AlphaFoldDB" id="A0AAE0ESN9"/>
<feature type="region of interest" description="Disordered" evidence="1">
    <location>
        <begin position="73"/>
        <end position="95"/>
    </location>
</feature>
<accession>A0AAE0ESN9</accession>
<name>A0AAE0ESN9_9CHLO</name>